<dbReference type="EMBL" id="FOUB01000032">
    <property type="protein sequence ID" value="SFM50205.1"/>
    <property type="molecule type" value="Genomic_DNA"/>
</dbReference>
<protein>
    <submittedName>
        <fullName evidence="1">Uncharacterized protein</fullName>
    </submittedName>
</protein>
<sequence>MSEIEPAKLYIPPTCIPHERRHNDEFVIFSITSQQDRELPSHIVGVHAAMCFLSEVGIPRALDPIDINEEPLRYHAEGVTEFTTIFATSVL</sequence>
<gene>
    <name evidence="1" type="ORF">SAMN05421863_103215</name>
</gene>
<name>A0A1I4RDC1_9PROT</name>
<evidence type="ECO:0000313" key="2">
    <source>
        <dbReference type="Proteomes" id="UP000183287"/>
    </source>
</evidence>
<reference evidence="2" key="1">
    <citation type="submission" date="2016-10" db="EMBL/GenBank/DDBJ databases">
        <authorList>
            <person name="Varghese N."/>
            <person name="Submissions S."/>
        </authorList>
    </citation>
    <scope>NUCLEOTIDE SEQUENCE [LARGE SCALE GENOMIC DNA]</scope>
    <source>
        <strain evidence="2">Nm44</strain>
    </source>
</reference>
<keyword evidence="2" id="KW-1185">Reference proteome</keyword>
<proteinExistence type="predicted"/>
<evidence type="ECO:0000313" key="1">
    <source>
        <dbReference type="EMBL" id="SFM50205.1"/>
    </source>
</evidence>
<organism evidence="1 2">
    <name type="scientific">Nitrosomonas communis</name>
    <dbReference type="NCBI Taxonomy" id="44574"/>
    <lineage>
        <taxon>Bacteria</taxon>
        <taxon>Pseudomonadati</taxon>
        <taxon>Pseudomonadota</taxon>
        <taxon>Betaproteobacteria</taxon>
        <taxon>Nitrosomonadales</taxon>
        <taxon>Nitrosomonadaceae</taxon>
        <taxon>Nitrosomonas</taxon>
    </lineage>
</organism>
<dbReference type="Proteomes" id="UP000183287">
    <property type="component" value="Unassembled WGS sequence"/>
</dbReference>
<dbReference type="AlphaFoldDB" id="A0A1I4RDC1"/>
<accession>A0A1I4RDC1</accession>